<evidence type="ECO:0000313" key="5">
    <source>
        <dbReference type="Proteomes" id="UP000663829"/>
    </source>
</evidence>
<dbReference type="InterPro" id="IPR006600">
    <property type="entry name" value="HTH_CenpB_DNA-bd_dom"/>
</dbReference>
<reference evidence="3" key="1">
    <citation type="submission" date="2021-02" db="EMBL/GenBank/DDBJ databases">
        <authorList>
            <person name="Nowell W R."/>
        </authorList>
    </citation>
    <scope>NUCLEOTIDE SEQUENCE</scope>
</reference>
<accession>A0A816CFK5</accession>
<protein>
    <recommendedName>
        <fullName evidence="2">HTH CENPB-type domain-containing protein</fullName>
    </recommendedName>
</protein>
<sequence length="51" mass="5918">ASNGWLERFRARHNIPFRVILDEVAAVTDETVEDWKARLPKILENYHPADG</sequence>
<evidence type="ECO:0000259" key="2">
    <source>
        <dbReference type="PROSITE" id="PS51253"/>
    </source>
</evidence>
<evidence type="ECO:0000313" key="3">
    <source>
        <dbReference type="EMBL" id="CAF1620953.1"/>
    </source>
</evidence>
<keyword evidence="1" id="KW-0238">DNA-binding</keyword>
<evidence type="ECO:0000256" key="1">
    <source>
        <dbReference type="ARBA" id="ARBA00023125"/>
    </source>
</evidence>
<dbReference type="AlphaFoldDB" id="A0A816CFK5"/>
<feature type="non-terminal residue" evidence="3">
    <location>
        <position position="1"/>
    </location>
</feature>
<dbReference type="Proteomes" id="UP000681722">
    <property type="component" value="Unassembled WGS sequence"/>
</dbReference>
<name>A0A816CFK5_9BILA</name>
<keyword evidence="5" id="KW-1185">Reference proteome</keyword>
<dbReference type="EMBL" id="CAJOBC010107903">
    <property type="protein sequence ID" value="CAF4511189.1"/>
    <property type="molecule type" value="Genomic_DNA"/>
</dbReference>
<dbReference type="Pfam" id="PF03221">
    <property type="entry name" value="HTH_Tnp_Tc5"/>
    <property type="match status" value="1"/>
</dbReference>
<organism evidence="3 5">
    <name type="scientific">Didymodactylos carnosus</name>
    <dbReference type="NCBI Taxonomy" id="1234261"/>
    <lineage>
        <taxon>Eukaryota</taxon>
        <taxon>Metazoa</taxon>
        <taxon>Spiralia</taxon>
        <taxon>Gnathifera</taxon>
        <taxon>Rotifera</taxon>
        <taxon>Eurotatoria</taxon>
        <taxon>Bdelloidea</taxon>
        <taxon>Philodinida</taxon>
        <taxon>Philodinidae</taxon>
        <taxon>Didymodactylos</taxon>
    </lineage>
</organism>
<comment type="caution">
    <text evidence="3">The sequence shown here is derived from an EMBL/GenBank/DDBJ whole genome shotgun (WGS) entry which is preliminary data.</text>
</comment>
<gene>
    <name evidence="3" type="ORF">GPM918_LOCUS43730</name>
    <name evidence="4" type="ORF">SRO942_LOCUS45316</name>
</gene>
<dbReference type="Proteomes" id="UP000663829">
    <property type="component" value="Unassembled WGS sequence"/>
</dbReference>
<dbReference type="GO" id="GO:0003677">
    <property type="term" value="F:DNA binding"/>
    <property type="evidence" value="ECO:0007669"/>
    <property type="project" value="UniProtKB-KW"/>
</dbReference>
<dbReference type="EMBL" id="CAJNOQ010040710">
    <property type="protein sequence ID" value="CAF1620953.1"/>
    <property type="molecule type" value="Genomic_DNA"/>
</dbReference>
<proteinExistence type="predicted"/>
<dbReference type="PROSITE" id="PS51253">
    <property type="entry name" value="HTH_CENPB"/>
    <property type="match status" value="1"/>
</dbReference>
<dbReference type="OrthoDB" id="9909311at2759"/>
<evidence type="ECO:0000313" key="4">
    <source>
        <dbReference type="EMBL" id="CAF4511189.1"/>
    </source>
</evidence>
<feature type="domain" description="HTH CENPB-type" evidence="2">
    <location>
        <begin position="1"/>
        <end position="19"/>
    </location>
</feature>